<protein>
    <submittedName>
        <fullName evidence="5">OLC1v1003582C1</fullName>
    </submittedName>
</protein>
<keyword evidence="6" id="KW-1185">Reference proteome</keyword>
<feature type="region of interest" description="Disordered" evidence="2">
    <location>
        <begin position="370"/>
        <end position="400"/>
    </location>
</feature>
<dbReference type="Proteomes" id="UP001161247">
    <property type="component" value="Chromosome 4"/>
</dbReference>
<feature type="domain" description="DUF630" evidence="4">
    <location>
        <begin position="1"/>
        <end position="59"/>
    </location>
</feature>
<feature type="compositionally biased region" description="Pro residues" evidence="2">
    <location>
        <begin position="295"/>
        <end position="304"/>
    </location>
</feature>
<feature type="region of interest" description="Disordered" evidence="2">
    <location>
        <begin position="273"/>
        <end position="308"/>
    </location>
</feature>
<evidence type="ECO:0000259" key="3">
    <source>
        <dbReference type="Pfam" id="PF04782"/>
    </source>
</evidence>
<dbReference type="AlphaFoldDB" id="A0AAV1DD45"/>
<evidence type="ECO:0000256" key="1">
    <source>
        <dbReference type="SAM" id="Coils"/>
    </source>
</evidence>
<reference evidence="5" key="1">
    <citation type="submission" date="2023-03" db="EMBL/GenBank/DDBJ databases">
        <authorList>
            <person name="Julca I."/>
        </authorList>
    </citation>
    <scope>NUCLEOTIDE SEQUENCE</scope>
</reference>
<gene>
    <name evidence="5" type="ORF">OLC1_LOCUS13660</name>
</gene>
<feature type="region of interest" description="Disordered" evidence="2">
    <location>
        <begin position="63"/>
        <end position="170"/>
    </location>
</feature>
<organism evidence="5 6">
    <name type="scientific">Oldenlandia corymbosa var. corymbosa</name>
    <dbReference type="NCBI Taxonomy" id="529605"/>
    <lineage>
        <taxon>Eukaryota</taxon>
        <taxon>Viridiplantae</taxon>
        <taxon>Streptophyta</taxon>
        <taxon>Embryophyta</taxon>
        <taxon>Tracheophyta</taxon>
        <taxon>Spermatophyta</taxon>
        <taxon>Magnoliopsida</taxon>
        <taxon>eudicotyledons</taxon>
        <taxon>Gunneridae</taxon>
        <taxon>Pentapetalae</taxon>
        <taxon>asterids</taxon>
        <taxon>lamiids</taxon>
        <taxon>Gentianales</taxon>
        <taxon>Rubiaceae</taxon>
        <taxon>Rubioideae</taxon>
        <taxon>Spermacoceae</taxon>
        <taxon>Hedyotis-Oldenlandia complex</taxon>
        <taxon>Oldenlandia</taxon>
    </lineage>
</organism>
<feature type="compositionally biased region" description="Acidic residues" evidence="2">
    <location>
        <begin position="382"/>
        <end position="397"/>
    </location>
</feature>
<feature type="compositionally biased region" description="Basic and acidic residues" evidence="2">
    <location>
        <begin position="148"/>
        <end position="157"/>
    </location>
</feature>
<feature type="compositionally biased region" description="Basic residues" evidence="2">
    <location>
        <begin position="106"/>
        <end position="120"/>
    </location>
</feature>
<dbReference type="Pfam" id="PF04782">
    <property type="entry name" value="DUF632"/>
    <property type="match status" value="1"/>
</dbReference>
<feature type="compositionally biased region" description="Basic and acidic residues" evidence="2">
    <location>
        <begin position="331"/>
        <end position="340"/>
    </location>
</feature>
<evidence type="ECO:0000256" key="2">
    <source>
        <dbReference type="SAM" id="MobiDB-lite"/>
    </source>
</evidence>
<dbReference type="PANTHER" id="PTHR21450">
    <property type="entry name" value="PROTEIN ALTERED PHOSPHATE STARVATION RESPONSE 1"/>
    <property type="match status" value="1"/>
</dbReference>
<keyword evidence="1" id="KW-0175">Coiled coil</keyword>
<evidence type="ECO:0000259" key="4">
    <source>
        <dbReference type="Pfam" id="PF04783"/>
    </source>
</evidence>
<dbReference type="PANTHER" id="PTHR21450:SF41">
    <property type="entry name" value="RNA POLYMERASE SUBUNIT BETA, PUTATIVE (DUF630 AND DUF632)-RELATED"/>
    <property type="match status" value="1"/>
</dbReference>
<dbReference type="InterPro" id="IPR006868">
    <property type="entry name" value="DUF630"/>
</dbReference>
<feature type="domain" description="DUF632" evidence="3">
    <location>
        <begin position="444"/>
        <end position="762"/>
    </location>
</feature>
<feature type="compositionally biased region" description="Low complexity" evidence="2">
    <location>
        <begin position="80"/>
        <end position="105"/>
    </location>
</feature>
<accession>A0AAV1DD45</accession>
<evidence type="ECO:0000313" key="5">
    <source>
        <dbReference type="EMBL" id="CAI9104818.1"/>
    </source>
</evidence>
<dbReference type="EMBL" id="OX459121">
    <property type="protein sequence ID" value="CAI9104818.1"/>
    <property type="molecule type" value="Genomic_DNA"/>
</dbReference>
<feature type="coiled-coil region" evidence="1">
    <location>
        <begin position="774"/>
        <end position="808"/>
    </location>
</feature>
<feature type="region of interest" description="Disordered" evidence="2">
    <location>
        <begin position="323"/>
        <end position="346"/>
    </location>
</feature>
<dbReference type="InterPro" id="IPR006867">
    <property type="entry name" value="DUF632"/>
</dbReference>
<proteinExistence type="predicted"/>
<sequence>MGCGSSKLDDLPAVALCRDRCAFLDEAIRLRYVMAQSHLAYTHSLKTVGASLNRFFDRDLSAAEPPSPVLNIPGPRKGEPSSSSTGDPASSDKIAAASSAAPKSAVVHHHSRSHSGSHLHFHSDSDSDDDVDHNHVHGDDDSASSSFHRHDGHDHFSDGGPPSPTIPQYGYLGFPDSGSFGMGFPGSSSYPTGTGTYMHMNFMRKHTTPSVSYQQKPVSPEIVRMGMAGEASPYPPSSSYYPYPPYQNHNFFNFTNNYGAAGPGVGGGYPYPYPGSSSSSGPPPIGPGPSSSGPKEPPPPPSPPRASAWEFLNPFESFEKYYPPYTAPSSRDSREVREEEGIPDLEEEDYQQEVVKEIHGDQKFVAVPGGGGKAAASMSHELEDDEDDDEEEEEEEKGDALYRNRAVESDAAAEYEVHMVDKKVVHDDVEPKRKSTGFKGGDSEVIREIQFQFERASECGNDLANILEVGKLPYNKNRKHHAANKVSSKMLHAITPSLSVVSSGPSTSKRDDIEKVGPALLDVDVEEDLNLRSIKLSSTLHKLYLWEKKLYEEVKVEEKMRILHERKCRKLKRLDETGAEAHKVDATRALVKSLSTKIRIAIQVVDKISVKINRVRDEELWPQLRELIQGLARMWRSMLECHINQCQAIGEAKNLDAIASAKHFSEAHVEATSQLQHDVINWTVAFSCWIGAQKGYVRALNKWLMKSLLYVPEETDDGIAPFSPGRIGAPPIFVICNQWSQGLDGVSEKEVLDCMRDFASSVLHLWEQDKLGMRNMMTNANKDGERRIKNLEREDQKIHKEMQALEKRMIMVSGDDNNGLSLSGNVVYQSDTSKSGSIQLRLQRIFEAMERFTANSLKVHEELLQRIEDLAQEQGKGS</sequence>
<dbReference type="Pfam" id="PF04783">
    <property type="entry name" value="DUF630"/>
    <property type="match status" value="1"/>
</dbReference>
<name>A0AAV1DD45_OLDCO</name>
<evidence type="ECO:0000313" key="6">
    <source>
        <dbReference type="Proteomes" id="UP001161247"/>
    </source>
</evidence>